<dbReference type="OrthoDB" id="7165334at2"/>
<dbReference type="InterPro" id="IPR037185">
    <property type="entry name" value="EmrE-like"/>
</dbReference>
<dbReference type="SUPFAM" id="SSF103481">
    <property type="entry name" value="Multidrug resistance efflux transporter EmrE"/>
    <property type="match status" value="2"/>
</dbReference>
<accession>A0A1C3WYJ9</accession>
<keyword evidence="5" id="KW-1185">Reference proteome</keyword>
<proteinExistence type="predicted"/>
<dbReference type="EMBL" id="FMAH01000047">
    <property type="protein sequence ID" value="SCB45070.1"/>
    <property type="molecule type" value="Genomic_DNA"/>
</dbReference>
<evidence type="ECO:0000256" key="2">
    <source>
        <dbReference type="SAM" id="SignalP"/>
    </source>
</evidence>
<feature type="transmembrane region" description="Helical" evidence="1">
    <location>
        <begin position="264"/>
        <end position="282"/>
    </location>
</feature>
<feature type="transmembrane region" description="Helical" evidence="1">
    <location>
        <begin position="178"/>
        <end position="199"/>
    </location>
</feature>
<feature type="transmembrane region" description="Helical" evidence="1">
    <location>
        <begin position="67"/>
        <end position="89"/>
    </location>
</feature>
<dbReference type="GO" id="GO:0016020">
    <property type="term" value="C:membrane"/>
    <property type="evidence" value="ECO:0007669"/>
    <property type="project" value="InterPro"/>
</dbReference>
<feature type="transmembrane region" description="Helical" evidence="1">
    <location>
        <begin position="123"/>
        <end position="140"/>
    </location>
</feature>
<organism evidence="4 5">
    <name type="scientific">Rhizobium miluonense</name>
    <dbReference type="NCBI Taxonomy" id="411945"/>
    <lineage>
        <taxon>Bacteria</taxon>
        <taxon>Pseudomonadati</taxon>
        <taxon>Pseudomonadota</taxon>
        <taxon>Alphaproteobacteria</taxon>
        <taxon>Hyphomicrobiales</taxon>
        <taxon>Rhizobiaceae</taxon>
        <taxon>Rhizobium/Agrobacterium group</taxon>
        <taxon>Rhizobium</taxon>
    </lineage>
</organism>
<keyword evidence="1" id="KW-0472">Membrane</keyword>
<sequence length="303" mass="32724">MRMTRNMQGALFMAVSMASFSSSDALSKTVIASMNAGQIIFIRGLFTTFFVYLVARRMGALRSWRVALQPMIALRIACEAIAAATYITALGMMPLANASAIQQAVPLAVTLGAMIFLKEPVGWRRWTAIVVGFVGVLIIIRPGPAGFNTAALLVIACMFATAARDLATRCIDKDVPSLMVTVCTAISISVFGGLCIVPFGGWQPVAMISLLQLLLASILVLIGYQTVISSMRTGEISFVAPFRYLSLIWSALLGLIVFGEMPDGWSIFGAAIVIVSGIYTFYREHKRRAAELIARQADQRVPA</sequence>
<dbReference type="PANTHER" id="PTHR22911">
    <property type="entry name" value="ACYL-MALONYL CONDENSING ENZYME-RELATED"/>
    <property type="match status" value="1"/>
</dbReference>
<feature type="transmembrane region" description="Helical" evidence="1">
    <location>
        <begin position="146"/>
        <end position="166"/>
    </location>
</feature>
<reference evidence="5" key="1">
    <citation type="submission" date="2016-08" db="EMBL/GenBank/DDBJ databases">
        <authorList>
            <person name="Varghese N."/>
            <person name="Submissions Spin"/>
        </authorList>
    </citation>
    <scope>NUCLEOTIDE SEQUENCE [LARGE SCALE GENOMIC DNA]</scope>
    <source>
        <strain evidence="5">HAMBI 2971</strain>
    </source>
</reference>
<feature type="signal peptide" evidence="2">
    <location>
        <begin position="1"/>
        <end position="25"/>
    </location>
</feature>
<dbReference type="PANTHER" id="PTHR22911:SF135">
    <property type="entry name" value="BLR4310 PROTEIN"/>
    <property type="match status" value="1"/>
</dbReference>
<protein>
    <submittedName>
        <fullName evidence="4">Permease of the drug/metabolite transporter (DMT) superfamily</fullName>
    </submittedName>
</protein>
<dbReference type="AlphaFoldDB" id="A0A1C3WYJ9"/>
<gene>
    <name evidence="4" type="ORF">GA0061102_104714</name>
</gene>
<dbReference type="Proteomes" id="UP000199435">
    <property type="component" value="Unassembled WGS sequence"/>
</dbReference>
<dbReference type="RefSeq" id="WP_092854995.1">
    <property type="nucleotide sequence ID" value="NZ_FMAH01000047.1"/>
</dbReference>
<feature type="transmembrane region" description="Helical" evidence="1">
    <location>
        <begin position="236"/>
        <end position="258"/>
    </location>
</feature>
<keyword evidence="1" id="KW-1133">Transmembrane helix</keyword>
<evidence type="ECO:0000259" key="3">
    <source>
        <dbReference type="Pfam" id="PF00892"/>
    </source>
</evidence>
<evidence type="ECO:0000313" key="5">
    <source>
        <dbReference type="Proteomes" id="UP000199435"/>
    </source>
</evidence>
<feature type="chain" id="PRO_5008685989" evidence="2">
    <location>
        <begin position="26"/>
        <end position="303"/>
    </location>
</feature>
<dbReference type="STRING" id="411945.GA0061102_104714"/>
<dbReference type="Pfam" id="PF00892">
    <property type="entry name" value="EamA"/>
    <property type="match status" value="1"/>
</dbReference>
<evidence type="ECO:0000313" key="4">
    <source>
        <dbReference type="EMBL" id="SCB45070.1"/>
    </source>
</evidence>
<dbReference type="InterPro" id="IPR000620">
    <property type="entry name" value="EamA_dom"/>
</dbReference>
<name>A0A1C3WYJ9_9HYPH</name>
<feature type="transmembrane region" description="Helical" evidence="1">
    <location>
        <begin position="205"/>
        <end position="224"/>
    </location>
</feature>
<feature type="transmembrane region" description="Helical" evidence="1">
    <location>
        <begin position="35"/>
        <end position="55"/>
    </location>
</feature>
<evidence type="ECO:0000256" key="1">
    <source>
        <dbReference type="SAM" id="Phobius"/>
    </source>
</evidence>
<feature type="domain" description="EamA" evidence="3">
    <location>
        <begin position="8"/>
        <end position="140"/>
    </location>
</feature>
<keyword evidence="1" id="KW-0812">Transmembrane</keyword>
<dbReference type="Gene3D" id="1.10.3730.20">
    <property type="match status" value="1"/>
</dbReference>
<keyword evidence="2" id="KW-0732">Signal</keyword>